<proteinExistence type="predicted"/>
<evidence type="ECO:0000259" key="1">
    <source>
        <dbReference type="Pfam" id="PF01248"/>
    </source>
</evidence>
<dbReference type="RefSeq" id="WP_101694023.1">
    <property type="nucleotide sequence ID" value="NZ_JACOPR010000001.1"/>
</dbReference>
<dbReference type="InterPro" id="IPR029064">
    <property type="entry name" value="Ribosomal_eL30-like_sf"/>
</dbReference>
<comment type="caution">
    <text evidence="2">The sequence shown here is derived from an EMBL/GenBank/DDBJ whole genome shotgun (WGS) entry which is preliminary data.</text>
</comment>
<dbReference type="InterPro" id="IPR004038">
    <property type="entry name" value="Ribosomal_eL8/eL30/eS12/Gad45"/>
</dbReference>
<reference evidence="2 3" key="1">
    <citation type="submission" date="2020-08" db="EMBL/GenBank/DDBJ databases">
        <title>Genome public.</title>
        <authorList>
            <person name="Liu C."/>
            <person name="Sun Q."/>
        </authorList>
    </citation>
    <scope>NUCLEOTIDE SEQUENCE [LARGE SCALE GENOMIC DNA]</scope>
    <source>
        <strain evidence="2 3">New-38</strain>
    </source>
</reference>
<evidence type="ECO:0000313" key="3">
    <source>
        <dbReference type="Proteomes" id="UP000660021"/>
    </source>
</evidence>
<dbReference type="SUPFAM" id="SSF55315">
    <property type="entry name" value="L30e-like"/>
    <property type="match status" value="1"/>
</dbReference>
<feature type="domain" description="Ribosomal protein eL8/eL30/eS12/Gadd45" evidence="1">
    <location>
        <begin position="6"/>
        <end position="77"/>
    </location>
</feature>
<dbReference type="Gene3D" id="3.30.1330.30">
    <property type="match status" value="1"/>
</dbReference>
<dbReference type="Pfam" id="PF01248">
    <property type="entry name" value="Ribosomal_L7Ae"/>
    <property type="match status" value="1"/>
</dbReference>
<dbReference type="Proteomes" id="UP000660021">
    <property type="component" value="Unassembled WGS sequence"/>
</dbReference>
<accession>A0ABR7HQG2</accession>
<gene>
    <name evidence="2" type="ORF">H8S34_02370</name>
</gene>
<evidence type="ECO:0000313" key="2">
    <source>
        <dbReference type="EMBL" id="MBC5729677.1"/>
    </source>
</evidence>
<sequence>MLTQLKTGPKVVGVKQTKRALGDGRAARVFLAEDADPRVIEPVETLCRERGVPVERVPHMKELGTACGIAVGSAVAALLTGF</sequence>
<keyword evidence="3" id="KW-1185">Reference proteome</keyword>
<dbReference type="EMBL" id="JACOPR010000001">
    <property type="protein sequence ID" value="MBC5729677.1"/>
    <property type="molecule type" value="Genomic_DNA"/>
</dbReference>
<organism evidence="2 3">
    <name type="scientific">Pseudoflavonifractor hominis</name>
    <dbReference type="NCBI Taxonomy" id="2763059"/>
    <lineage>
        <taxon>Bacteria</taxon>
        <taxon>Bacillati</taxon>
        <taxon>Bacillota</taxon>
        <taxon>Clostridia</taxon>
        <taxon>Eubacteriales</taxon>
        <taxon>Oscillospiraceae</taxon>
        <taxon>Pseudoflavonifractor</taxon>
    </lineage>
</organism>
<name>A0ABR7HQG2_9FIRM</name>
<protein>
    <submittedName>
        <fullName evidence="2">Ribosomal L7Ae/L30e/S12e/Gadd45 family protein</fullName>
    </submittedName>
</protein>